<proteinExistence type="predicted"/>
<sequence>MQLRQRRPVNYFIPHPDSYDDPATSSNASAEDSHHTEPSNDEDIIEIPDSEPERQAESDMDLDDESPLRPNRRPYTQSAPIAVNASKIHIAPADYLADIESESADDSGGDPTNNDSDSASDSDPDDLSDSDSDPWDDLDGSDLDINDPAEDPDDANPTTDNDSGSVSGKELAQNSTKGISNAARRHFAFADVADHDNPLLIGISDPHAQMPLGRLKSAATDPVYVDKLCDFFTVLFATDSRMAAGTEARFKKDNPIRFLLDAPYYVPNDISQVMMADKPPSIHWFKGLPSALDLPLEILLHILLEYVAVLEKKDSEPIIYFGSASSEIEGAAPRMVNYVTQHTLGQYVMKALADDYELTHMGVMGIIPFRLLTFGGSRIKTWVKMLEAKNTYCFWSVHQSETPKPGMTLEESKDSHYLRHVCPWDLKDLTYKGANSHSPLREGVGNKDFTPEELVDSNARWRERRNEMQQVRNQRYRSKPAVKERQNRQRRENRAKANLEAQSKSGPKLVSGAKVLLDTPEARRKRERRKENRLPTRGPKKGYLEGESVRERDNRLKREKRAKARLEAETAPGPKIVSRGRVLLDTPEARRKRQLRAENKPPTKGPKEGYLEGESVRERDNRLQREKRAAKKAGKA</sequence>
<dbReference type="AlphaFoldDB" id="A0AA38X139"/>
<feature type="compositionally biased region" description="Basic and acidic residues" evidence="1">
    <location>
        <begin position="542"/>
        <end position="556"/>
    </location>
</feature>
<dbReference type="GO" id="GO:0016301">
    <property type="term" value="F:kinase activity"/>
    <property type="evidence" value="ECO:0007669"/>
    <property type="project" value="UniProtKB-KW"/>
</dbReference>
<feature type="compositionally biased region" description="Acidic residues" evidence="1">
    <location>
        <begin position="97"/>
        <end position="108"/>
    </location>
</feature>
<evidence type="ECO:0000256" key="1">
    <source>
        <dbReference type="SAM" id="MobiDB-lite"/>
    </source>
</evidence>
<keyword evidence="2" id="KW-0418">Kinase</keyword>
<feature type="compositionally biased region" description="Acidic residues" evidence="1">
    <location>
        <begin position="118"/>
        <end position="154"/>
    </location>
</feature>
<gene>
    <name evidence="2" type="primary">PCK1_2</name>
    <name evidence="2" type="ORF">H2200_010928</name>
</gene>
<organism evidence="2 3">
    <name type="scientific">Cladophialophora chaetospira</name>
    <dbReference type="NCBI Taxonomy" id="386627"/>
    <lineage>
        <taxon>Eukaryota</taxon>
        <taxon>Fungi</taxon>
        <taxon>Dikarya</taxon>
        <taxon>Ascomycota</taxon>
        <taxon>Pezizomycotina</taxon>
        <taxon>Eurotiomycetes</taxon>
        <taxon>Chaetothyriomycetidae</taxon>
        <taxon>Chaetothyriales</taxon>
        <taxon>Herpotrichiellaceae</taxon>
        <taxon>Cladophialophora</taxon>
    </lineage>
</organism>
<keyword evidence="2" id="KW-0808">Transferase</keyword>
<keyword evidence="3" id="KW-1185">Reference proteome</keyword>
<reference evidence="2" key="1">
    <citation type="submission" date="2022-10" db="EMBL/GenBank/DDBJ databases">
        <title>Culturing micro-colonial fungi from biological soil crusts in the Mojave desert and describing Neophaeococcomyces mojavensis, and introducing the new genera and species Taxawa tesnikishii.</title>
        <authorList>
            <person name="Kurbessoian T."/>
            <person name="Stajich J.E."/>
        </authorList>
    </citation>
    <scope>NUCLEOTIDE SEQUENCE</scope>
    <source>
        <strain evidence="2">TK_41</strain>
    </source>
</reference>
<dbReference type="EC" id="4.1.1.49" evidence="2"/>
<feature type="compositionally biased region" description="Basic and acidic residues" evidence="1">
    <location>
        <begin position="520"/>
        <end position="534"/>
    </location>
</feature>
<feature type="region of interest" description="Disordered" evidence="1">
    <location>
        <begin position="1"/>
        <end position="177"/>
    </location>
</feature>
<feature type="compositionally biased region" description="Acidic residues" evidence="1">
    <location>
        <begin position="39"/>
        <end position="50"/>
    </location>
</feature>
<protein>
    <submittedName>
        <fullName evidence="2">Protein kinase C-like 1</fullName>
        <ecNumber evidence="2">4.1.1.49</ecNumber>
    </submittedName>
</protein>
<dbReference type="EMBL" id="JAPDRK010000018">
    <property type="protein sequence ID" value="KAJ9604813.1"/>
    <property type="molecule type" value="Genomic_DNA"/>
</dbReference>
<accession>A0AA38X139</accession>
<feature type="compositionally biased region" description="Basic and acidic residues" evidence="1">
    <location>
        <begin position="481"/>
        <end position="497"/>
    </location>
</feature>
<keyword evidence="2" id="KW-0456">Lyase</keyword>
<evidence type="ECO:0000313" key="2">
    <source>
        <dbReference type="EMBL" id="KAJ9604813.1"/>
    </source>
</evidence>
<dbReference type="GO" id="GO:0004612">
    <property type="term" value="F:phosphoenolpyruvate carboxykinase (ATP) activity"/>
    <property type="evidence" value="ECO:0007669"/>
    <property type="project" value="UniProtKB-EC"/>
</dbReference>
<feature type="compositionally biased region" description="Basic and acidic residues" evidence="1">
    <location>
        <begin position="595"/>
        <end position="627"/>
    </location>
</feature>
<feature type="region of interest" description="Disordered" evidence="1">
    <location>
        <begin position="460"/>
        <end position="636"/>
    </location>
</feature>
<evidence type="ECO:0000313" key="3">
    <source>
        <dbReference type="Proteomes" id="UP001172673"/>
    </source>
</evidence>
<name>A0AA38X139_9EURO</name>
<dbReference type="Proteomes" id="UP001172673">
    <property type="component" value="Unassembled WGS sequence"/>
</dbReference>
<comment type="caution">
    <text evidence="2">The sequence shown here is derived from an EMBL/GenBank/DDBJ whole genome shotgun (WGS) entry which is preliminary data.</text>
</comment>